<feature type="compositionally biased region" description="Basic and acidic residues" evidence="1">
    <location>
        <begin position="123"/>
        <end position="133"/>
    </location>
</feature>
<dbReference type="STRING" id="1448321.A0A317VYK3"/>
<sequence>MPSPSRHRDPSPERDPDQFHYSTSVYTPGSVSRDPDSDSDSDDDDDGGFVYRPGHYYAQEGSGSGSGSGSVLPRSYNYEIHAYDYDDDDEEDDDDDDTIHIPTHNPNPNPNPNSNLSPSLNYDSHDRNNHEEPTFPVSDPYVPLRSQPSGLEWPQGLVPREEDVVNAREQHANTIRALAANEDADEDLLPGLPVGERVKGGRKERPDRETRRQRRRERLAAFFRKKGRGTQEELLSGDALAKLLGSKAGEEDWFGNEDGGGG</sequence>
<gene>
    <name evidence="2" type="ORF">BO70DRAFT_430501</name>
</gene>
<dbReference type="VEuPathDB" id="FungiDB:BO70DRAFT_430501"/>
<proteinExistence type="predicted"/>
<dbReference type="RefSeq" id="XP_025397731.1">
    <property type="nucleotide sequence ID" value="XM_025548162.1"/>
</dbReference>
<dbReference type="GeneID" id="37070399"/>
<dbReference type="AlphaFoldDB" id="A0A317VYK3"/>
<keyword evidence="3" id="KW-1185">Reference proteome</keyword>
<feature type="region of interest" description="Disordered" evidence="1">
    <location>
        <begin position="1"/>
        <end position="157"/>
    </location>
</feature>
<feature type="compositionally biased region" description="Basic and acidic residues" evidence="1">
    <location>
        <begin position="1"/>
        <end position="18"/>
    </location>
</feature>
<dbReference type="EMBL" id="MSFL01000019">
    <property type="protein sequence ID" value="PWY76970.1"/>
    <property type="molecule type" value="Genomic_DNA"/>
</dbReference>
<comment type="caution">
    <text evidence="2">The sequence shown here is derived from an EMBL/GenBank/DDBJ whole genome shotgun (WGS) entry which is preliminary data.</text>
</comment>
<evidence type="ECO:0000313" key="3">
    <source>
        <dbReference type="Proteomes" id="UP000247233"/>
    </source>
</evidence>
<protein>
    <submittedName>
        <fullName evidence="2">Uncharacterized protein</fullName>
    </submittedName>
</protein>
<feature type="region of interest" description="Disordered" evidence="1">
    <location>
        <begin position="184"/>
        <end position="215"/>
    </location>
</feature>
<feature type="compositionally biased region" description="Polar residues" evidence="1">
    <location>
        <begin position="20"/>
        <end position="29"/>
    </location>
</feature>
<feature type="compositionally biased region" description="Basic and acidic residues" evidence="1">
    <location>
        <begin position="196"/>
        <end position="210"/>
    </location>
</feature>
<organism evidence="2 3">
    <name type="scientific">Aspergillus heteromorphus CBS 117.55</name>
    <dbReference type="NCBI Taxonomy" id="1448321"/>
    <lineage>
        <taxon>Eukaryota</taxon>
        <taxon>Fungi</taxon>
        <taxon>Dikarya</taxon>
        <taxon>Ascomycota</taxon>
        <taxon>Pezizomycotina</taxon>
        <taxon>Eurotiomycetes</taxon>
        <taxon>Eurotiomycetidae</taxon>
        <taxon>Eurotiales</taxon>
        <taxon>Aspergillaceae</taxon>
        <taxon>Aspergillus</taxon>
        <taxon>Aspergillus subgen. Circumdati</taxon>
    </lineage>
</organism>
<feature type="compositionally biased region" description="Low complexity" evidence="1">
    <location>
        <begin position="112"/>
        <end position="121"/>
    </location>
</feature>
<name>A0A317VYK3_9EURO</name>
<feature type="compositionally biased region" description="Acidic residues" evidence="1">
    <location>
        <begin position="85"/>
        <end position="97"/>
    </location>
</feature>
<reference evidence="2 3" key="1">
    <citation type="submission" date="2016-12" db="EMBL/GenBank/DDBJ databases">
        <title>The genomes of Aspergillus section Nigri reveals drivers in fungal speciation.</title>
        <authorList>
            <consortium name="DOE Joint Genome Institute"/>
            <person name="Vesth T.C."/>
            <person name="Nybo J."/>
            <person name="Theobald S."/>
            <person name="Brandl J."/>
            <person name="Frisvad J.C."/>
            <person name="Nielsen K.F."/>
            <person name="Lyhne E.K."/>
            <person name="Kogle M.E."/>
            <person name="Kuo A."/>
            <person name="Riley R."/>
            <person name="Clum A."/>
            <person name="Nolan M."/>
            <person name="Lipzen A."/>
            <person name="Salamov A."/>
            <person name="Henrissat B."/>
            <person name="Wiebenga A."/>
            <person name="De Vries R.P."/>
            <person name="Grigoriev I.V."/>
            <person name="Mortensen U.H."/>
            <person name="Andersen M.R."/>
            <person name="Baker S.E."/>
        </authorList>
    </citation>
    <scope>NUCLEOTIDE SEQUENCE [LARGE SCALE GENOMIC DNA]</scope>
    <source>
        <strain evidence="2 3">CBS 117.55</strain>
    </source>
</reference>
<feature type="compositionally biased region" description="Acidic residues" evidence="1">
    <location>
        <begin position="37"/>
        <end position="47"/>
    </location>
</feature>
<dbReference type="Proteomes" id="UP000247233">
    <property type="component" value="Unassembled WGS sequence"/>
</dbReference>
<evidence type="ECO:0000256" key="1">
    <source>
        <dbReference type="SAM" id="MobiDB-lite"/>
    </source>
</evidence>
<evidence type="ECO:0000313" key="2">
    <source>
        <dbReference type="EMBL" id="PWY76970.1"/>
    </source>
</evidence>
<accession>A0A317VYK3</accession>